<proteinExistence type="predicted"/>
<reference evidence="3" key="1">
    <citation type="submission" date="2016-06" db="EMBL/GenBank/DDBJ databases">
        <title>Parallel loss of symbiosis genes in relatives of nitrogen-fixing non-legume Parasponia.</title>
        <authorList>
            <person name="Van Velzen R."/>
            <person name="Holmer R."/>
            <person name="Bu F."/>
            <person name="Rutten L."/>
            <person name="Van Zeijl A."/>
            <person name="Liu W."/>
            <person name="Santuari L."/>
            <person name="Cao Q."/>
            <person name="Sharma T."/>
            <person name="Shen D."/>
            <person name="Roswanjaya Y."/>
            <person name="Wardhani T."/>
            <person name="Kalhor M.S."/>
            <person name="Jansen J."/>
            <person name="Van den Hoogen J."/>
            <person name="Gungor B."/>
            <person name="Hartog M."/>
            <person name="Hontelez J."/>
            <person name="Verver J."/>
            <person name="Yang W.-C."/>
            <person name="Schijlen E."/>
            <person name="Repin R."/>
            <person name="Schilthuizen M."/>
            <person name="Schranz E."/>
            <person name="Heidstra R."/>
            <person name="Miyata K."/>
            <person name="Fedorova E."/>
            <person name="Kohlen W."/>
            <person name="Bisseling T."/>
            <person name="Smit S."/>
            <person name="Geurts R."/>
        </authorList>
    </citation>
    <scope>NUCLEOTIDE SEQUENCE [LARGE SCALE GENOMIC DNA]</scope>
    <source>
        <strain evidence="3">cv. RG33-2</strain>
    </source>
</reference>
<keyword evidence="3" id="KW-1185">Reference proteome</keyword>
<gene>
    <name evidence="2" type="ORF">TorRG33x02_234990</name>
</gene>
<dbReference type="OrthoDB" id="10289442at2759"/>
<protein>
    <submittedName>
        <fullName evidence="2">Uncharacterized protein</fullName>
    </submittedName>
</protein>
<evidence type="ECO:0000313" key="2">
    <source>
        <dbReference type="EMBL" id="PON79880.1"/>
    </source>
</evidence>
<sequence length="74" mass="8058">MPRSSLIVQEVAVFSLAAPISQSTRRTQIKSSPQKARLPSQSGMRGPSTTPSTPYFHGGHKQIRSEQRAVSGYC</sequence>
<organism evidence="2 3">
    <name type="scientific">Trema orientale</name>
    <name type="common">Charcoal tree</name>
    <name type="synonym">Celtis orientalis</name>
    <dbReference type="NCBI Taxonomy" id="63057"/>
    <lineage>
        <taxon>Eukaryota</taxon>
        <taxon>Viridiplantae</taxon>
        <taxon>Streptophyta</taxon>
        <taxon>Embryophyta</taxon>
        <taxon>Tracheophyta</taxon>
        <taxon>Spermatophyta</taxon>
        <taxon>Magnoliopsida</taxon>
        <taxon>eudicotyledons</taxon>
        <taxon>Gunneridae</taxon>
        <taxon>Pentapetalae</taxon>
        <taxon>rosids</taxon>
        <taxon>fabids</taxon>
        <taxon>Rosales</taxon>
        <taxon>Cannabaceae</taxon>
        <taxon>Trema</taxon>
    </lineage>
</organism>
<name>A0A2P5E2Y1_TREOI</name>
<dbReference type="Proteomes" id="UP000237000">
    <property type="component" value="Unassembled WGS sequence"/>
</dbReference>
<dbReference type="InParanoid" id="A0A2P5E2Y1"/>
<evidence type="ECO:0000313" key="3">
    <source>
        <dbReference type="Proteomes" id="UP000237000"/>
    </source>
</evidence>
<accession>A0A2P5E2Y1</accession>
<dbReference type="AlphaFoldDB" id="A0A2P5E2Y1"/>
<dbReference type="EMBL" id="JXTC01000233">
    <property type="protein sequence ID" value="PON79880.1"/>
    <property type="molecule type" value="Genomic_DNA"/>
</dbReference>
<feature type="compositionally biased region" description="Polar residues" evidence="1">
    <location>
        <begin position="22"/>
        <end position="53"/>
    </location>
</feature>
<comment type="caution">
    <text evidence="2">The sequence shown here is derived from an EMBL/GenBank/DDBJ whole genome shotgun (WGS) entry which is preliminary data.</text>
</comment>
<feature type="region of interest" description="Disordered" evidence="1">
    <location>
        <begin position="22"/>
        <end position="74"/>
    </location>
</feature>
<evidence type="ECO:0000256" key="1">
    <source>
        <dbReference type="SAM" id="MobiDB-lite"/>
    </source>
</evidence>